<reference evidence="5" key="2">
    <citation type="submission" date="2021-01" db="EMBL/GenBank/DDBJ databases">
        <authorList>
            <person name="Schikora-Tamarit M.A."/>
        </authorList>
    </citation>
    <scope>NUCLEOTIDE SEQUENCE</scope>
    <source>
        <strain evidence="5">CBS2887</strain>
    </source>
</reference>
<dbReference type="PROSITE" id="PS50004">
    <property type="entry name" value="C2"/>
    <property type="match status" value="1"/>
</dbReference>
<feature type="domain" description="C2" evidence="2">
    <location>
        <begin position="891"/>
        <end position="1020"/>
    </location>
</feature>
<dbReference type="InterPro" id="IPR035892">
    <property type="entry name" value="C2_domain_sf"/>
</dbReference>
<evidence type="ECO:0000313" key="6">
    <source>
        <dbReference type="Proteomes" id="UP000774326"/>
    </source>
</evidence>
<sequence>MSNQRHHPQNGVSSLDLYHSSTSSASANSPDRRSKQRDVSLSSQATRTVSISSTIKDPHQEQILIQQAYESALKLILIEYQNEARFRVPLAAQITTSSAVSTPTTHRTHKRTPSSLNTLDNIDDIITKENLSILKTIITNIATGVNTNQRLSLSADPLLKRCVLVLYAKLQSVSPTINSITTTDLVGKFMESVPSETKLFHNTTNPSLISDLMMQLSLKFMTWLIEALKLCKGAKGCITKLQTVKLEMEEAEKLKNSNKGKRSSVYVNGSMRNGNQELQLHTSSTNKSSSDSFISPSFRTSDIPDARLLASCFGVTDVQLQQDIFRVKESASKNKLVTDLQLIRRLIGTSEWGLIVSDFQYESDYQLWKNDTLANIDELLSELPAGSGHNALNENTFHVIPSETTDVYSYFVRKILSFESNKPHTSSDPLITNKVQNLLTLVTRYWLIASITQAVTILDCANHTILSDQLQSLILNVTKTKSVFQWVAHIRDQIPDDQQEVWSEHDKHIFIRNLTQTYILFFKSLKLVLSGIFTNQQDTITKLRAHLSLYYGYIEVEPFFKEFILPTEITRRYMTKLKNTFLKASEEQYKSMLDSNVPRDETLSFDHIHHLASVIYETVQGLSTKVSKFEPLLDRIGIVQTVGVFILKCFAEDLSNIHTHIIRCSKGSNVQIDFNSALDCYVECCSIRELFVQITNDKFPYDLEANFNPYLRALVKETCGSILPHIRNIINTDDLKPLDSEHQQLHSSSILYVFKMLNQYVALWDKFEYLTASQYGEIYTSLFGAVSEGLIWYLADMRGVISRELELIRQLKEKEQTLGKTWDLNNLKAQLLKIQDKEQEPVAANPESNRNMNFTEKLCVALNNIEATLKQLVQLEEMVDIQAISDTYIAQPALMKAKPPAIPTHPTKTFITVRVVRAENIKPCDDTELTSAYVVLSDQAQLHSNAKPNFTKTSKHTLNPYYDESFEYEVNQGDTLSLLVAVWNQSSSNPKRRTKEDLCGRCVLSLNTQSIATDGTPQELTLELDTKDGSSVVFEVSCERELQGDIVFSLGKCHRFGDRVLQGCVSSIVDQFSEVIYQVISRESLKNLMQNKTLQTSELSESDKTELIIDSLNPLFHYLNSQFDILARTTTQSLLFQVMIKTWETILTQFDKLILPALASVKVLDRLRDKFKLYNAKRTLYSAWANVKNTVYTPGFGTSLSEVEMKYVFIWLEQLLLFFHNDGAGPDLDALKNTNYQTFMIARDRYGLHEDILISQIHSMDSEYYKALRIINYLPPEEQIKQQDQFINMRRIARSNTIMAHGRKTTLRGSFKRRNVQPGTEPNLPPLPMIRQSNSNTSSQDLTHEVEAEVEVEDQRIKAITTLNTEDIILRILLAKDESSVVMRRIYEREKLKRKVMTERLSRLAMNMG</sequence>
<dbReference type="PROSITE" id="PS51259">
    <property type="entry name" value="MHD2"/>
    <property type="match status" value="1"/>
</dbReference>
<feature type="domain" description="MHD1" evidence="3">
    <location>
        <begin position="675"/>
        <end position="797"/>
    </location>
</feature>
<dbReference type="EMBL" id="JAEUBG010001847">
    <property type="protein sequence ID" value="KAH3685657.1"/>
    <property type="molecule type" value="Genomic_DNA"/>
</dbReference>
<feature type="region of interest" description="Disordered" evidence="1">
    <location>
        <begin position="1"/>
        <end position="53"/>
    </location>
</feature>
<dbReference type="InterPro" id="IPR014772">
    <property type="entry name" value="Munc13_dom-2"/>
</dbReference>
<accession>A0A9P8Q7Y5</accession>
<evidence type="ECO:0000313" key="5">
    <source>
        <dbReference type="EMBL" id="KAH3685657.1"/>
    </source>
</evidence>
<dbReference type="InterPro" id="IPR052811">
    <property type="entry name" value="Glucose_resp_signaling"/>
</dbReference>
<feature type="region of interest" description="Disordered" evidence="1">
    <location>
        <begin position="1313"/>
        <end position="1337"/>
    </location>
</feature>
<dbReference type="Gene3D" id="2.60.40.150">
    <property type="entry name" value="C2 domain"/>
    <property type="match status" value="1"/>
</dbReference>
<dbReference type="Gene3D" id="1.20.58.1100">
    <property type="match status" value="1"/>
</dbReference>
<feature type="domain" description="MHD2" evidence="4">
    <location>
        <begin position="1109"/>
        <end position="1257"/>
    </location>
</feature>
<gene>
    <name evidence="5" type="ORF">WICPIJ_003369</name>
</gene>
<dbReference type="SMART" id="SM00239">
    <property type="entry name" value="C2"/>
    <property type="match status" value="1"/>
</dbReference>
<feature type="compositionally biased region" description="Polar residues" evidence="1">
    <location>
        <begin position="39"/>
        <end position="53"/>
    </location>
</feature>
<dbReference type="Gene3D" id="1.10.357.50">
    <property type="match status" value="1"/>
</dbReference>
<feature type="compositionally biased region" description="Low complexity" evidence="1">
    <location>
        <begin position="13"/>
        <end position="29"/>
    </location>
</feature>
<dbReference type="Pfam" id="PF00168">
    <property type="entry name" value="C2"/>
    <property type="match status" value="1"/>
</dbReference>
<dbReference type="PROSITE" id="PS51258">
    <property type="entry name" value="MHD1"/>
    <property type="match status" value="1"/>
</dbReference>
<dbReference type="SUPFAM" id="SSF49562">
    <property type="entry name" value="C2 domain (Calcium/lipid-binding domain, CaLB)"/>
    <property type="match status" value="1"/>
</dbReference>
<evidence type="ECO:0000259" key="4">
    <source>
        <dbReference type="PROSITE" id="PS51259"/>
    </source>
</evidence>
<name>A0A9P8Q7Y5_WICPI</name>
<dbReference type="PANTHER" id="PTHR47263">
    <property type="entry name" value="ADENYLATE CYCLASE ACTIVATION PROTEIN GIT1"/>
    <property type="match status" value="1"/>
</dbReference>
<protein>
    <recommendedName>
        <fullName evidence="7">C2 domain-containing protein</fullName>
    </recommendedName>
</protein>
<dbReference type="InterPro" id="IPR000008">
    <property type="entry name" value="C2_dom"/>
</dbReference>
<keyword evidence="6" id="KW-1185">Reference proteome</keyword>
<reference evidence="5" key="1">
    <citation type="journal article" date="2021" name="Open Biol.">
        <title>Shared evolutionary footprints suggest mitochondrial oxidative damage underlies multiple complex I losses in fungi.</title>
        <authorList>
            <person name="Schikora-Tamarit M.A."/>
            <person name="Marcet-Houben M."/>
            <person name="Nosek J."/>
            <person name="Gabaldon T."/>
        </authorList>
    </citation>
    <scope>NUCLEOTIDE SEQUENCE</scope>
    <source>
        <strain evidence="5">CBS2887</strain>
    </source>
</reference>
<dbReference type="OrthoDB" id="2015333at2759"/>
<evidence type="ECO:0000259" key="3">
    <source>
        <dbReference type="PROSITE" id="PS51258"/>
    </source>
</evidence>
<evidence type="ECO:0000259" key="2">
    <source>
        <dbReference type="PROSITE" id="PS50004"/>
    </source>
</evidence>
<evidence type="ECO:0008006" key="7">
    <source>
        <dbReference type="Google" id="ProtNLM"/>
    </source>
</evidence>
<dbReference type="PANTHER" id="PTHR47263:SF1">
    <property type="entry name" value="C2 DOMAIN PROTEIN (AFU_ORTHOLOGUE AFUA_7G02350)"/>
    <property type="match status" value="1"/>
</dbReference>
<dbReference type="InterPro" id="IPR014770">
    <property type="entry name" value="Munc13_1"/>
</dbReference>
<organism evidence="5 6">
    <name type="scientific">Wickerhamomyces pijperi</name>
    <name type="common">Yeast</name>
    <name type="synonym">Pichia pijperi</name>
    <dbReference type="NCBI Taxonomy" id="599730"/>
    <lineage>
        <taxon>Eukaryota</taxon>
        <taxon>Fungi</taxon>
        <taxon>Dikarya</taxon>
        <taxon>Ascomycota</taxon>
        <taxon>Saccharomycotina</taxon>
        <taxon>Saccharomycetes</taxon>
        <taxon>Phaffomycetales</taxon>
        <taxon>Wickerhamomycetaceae</taxon>
        <taxon>Wickerhamomyces</taxon>
    </lineage>
</organism>
<evidence type="ECO:0000256" key="1">
    <source>
        <dbReference type="SAM" id="MobiDB-lite"/>
    </source>
</evidence>
<proteinExistence type="predicted"/>
<comment type="caution">
    <text evidence="5">The sequence shown here is derived from an EMBL/GenBank/DDBJ whole genome shotgun (WGS) entry which is preliminary data.</text>
</comment>
<dbReference type="Proteomes" id="UP000774326">
    <property type="component" value="Unassembled WGS sequence"/>
</dbReference>